<evidence type="ECO:0000313" key="3">
    <source>
        <dbReference type="Proteomes" id="UP001139477"/>
    </source>
</evidence>
<feature type="compositionally biased region" description="Basic and acidic residues" evidence="1">
    <location>
        <begin position="118"/>
        <end position="127"/>
    </location>
</feature>
<dbReference type="RefSeq" id="WP_253331507.1">
    <property type="nucleotide sequence ID" value="NZ_JAMYXC010000128.1"/>
</dbReference>
<feature type="compositionally biased region" description="Low complexity" evidence="1">
    <location>
        <begin position="81"/>
        <end position="92"/>
    </location>
</feature>
<evidence type="ECO:0000313" key="2">
    <source>
        <dbReference type="EMBL" id="MCP1168558.1"/>
    </source>
</evidence>
<gene>
    <name evidence="2" type="ORF">NHG85_08485</name>
</gene>
<reference evidence="2" key="1">
    <citation type="submission" date="2022-06" db="EMBL/GenBank/DDBJ databases">
        <title>Limimaricola sediminis sp. nov., isolated from an intertidal sediment.</title>
        <authorList>
            <person name="Shao X."/>
        </authorList>
    </citation>
    <scope>NUCLEOTIDE SEQUENCE</scope>
    <source>
        <strain evidence="2">ASW11-118</strain>
    </source>
</reference>
<evidence type="ECO:0000256" key="1">
    <source>
        <dbReference type="SAM" id="MobiDB-lite"/>
    </source>
</evidence>
<feature type="compositionally biased region" description="Low complexity" evidence="1">
    <location>
        <begin position="105"/>
        <end position="117"/>
    </location>
</feature>
<dbReference type="Proteomes" id="UP001139477">
    <property type="component" value="Unassembled WGS sequence"/>
</dbReference>
<feature type="region of interest" description="Disordered" evidence="1">
    <location>
        <begin position="81"/>
        <end position="136"/>
    </location>
</feature>
<sequence length="136" mass="14517">MTAFEYRVVPAPRRGQKERGLKTAEDRYANALQGTINELGAKGWEYLRAETLPCEERQGLGGRKTVYHSVLVFRRASAQAAPATPVAAEPMAQPGQAGLSASRGEAPAASRAMPSAREAQDIPDRPAPEVTAKSGD</sequence>
<comment type="caution">
    <text evidence="2">The sequence shown here is derived from an EMBL/GenBank/DDBJ whole genome shotgun (WGS) entry which is preliminary data.</text>
</comment>
<dbReference type="AlphaFoldDB" id="A0A9X2FWQ9"/>
<name>A0A9X2FWQ9_9RHOB</name>
<organism evidence="2 3">
    <name type="scientific">Limimaricola litoreus</name>
    <dbReference type="NCBI Taxonomy" id="2955316"/>
    <lineage>
        <taxon>Bacteria</taxon>
        <taxon>Pseudomonadati</taxon>
        <taxon>Pseudomonadota</taxon>
        <taxon>Alphaproteobacteria</taxon>
        <taxon>Rhodobacterales</taxon>
        <taxon>Paracoccaceae</taxon>
        <taxon>Limimaricola</taxon>
    </lineage>
</organism>
<accession>A0A9X2FWQ9</accession>
<proteinExistence type="predicted"/>
<protein>
    <submittedName>
        <fullName evidence="2">DUF4177 domain-containing protein</fullName>
    </submittedName>
</protein>
<dbReference type="EMBL" id="JAMYXC010000128">
    <property type="protein sequence ID" value="MCP1168558.1"/>
    <property type="molecule type" value="Genomic_DNA"/>
</dbReference>
<keyword evidence="3" id="KW-1185">Reference proteome</keyword>